<dbReference type="PANTHER" id="PTHR33099:SF14">
    <property type="entry name" value="PROLYL 4-HYDROXYLASE ALPHA SUBUNIT FE(2+) 2OG DIOXYGENASE DOMAIN-CONTAINING PROTEIN"/>
    <property type="match status" value="1"/>
</dbReference>
<proteinExistence type="predicted"/>
<dbReference type="EMBL" id="DF237393">
    <property type="protein sequence ID" value="GAQ88608.1"/>
    <property type="molecule type" value="Genomic_DNA"/>
</dbReference>
<feature type="domain" description="Fe2OG dioxygenase" evidence="6">
    <location>
        <begin position="167"/>
        <end position="268"/>
    </location>
</feature>
<protein>
    <recommendedName>
        <fullName evidence="6">Fe2OG dioxygenase domain-containing protein</fullName>
    </recommendedName>
</protein>
<evidence type="ECO:0000256" key="5">
    <source>
        <dbReference type="ARBA" id="ARBA00023004"/>
    </source>
</evidence>
<dbReference type="Pfam" id="PF13640">
    <property type="entry name" value="2OG-FeII_Oxy_3"/>
    <property type="match status" value="1"/>
</dbReference>
<dbReference type="InterPro" id="IPR044862">
    <property type="entry name" value="Pro_4_hyd_alph_FE2OG_OXY"/>
</dbReference>
<dbReference type="OrthoDB" id="5971311at2759"/>
<dbReference type="GO" id="GO:0031418">
    <property type="term" value="F:L-ascorbic acid binding"/>
    <property type="evidence" value="ECO:0007669"/>
    <property type="project" value="InterPro"/>
</dbReference>
<evidence type="ECO:0000256" key="3">
    <source>
        <dbReference type="ARBA" id="ARBA00022964"/>
    </source>
</evidence>
<evidence type="ECO:0000313" key="8">
    <source>
        <dbReference type="Proteomes" id="UP000054558"/>
    </source>
</evidence>
<dbReference type="Gene3D" id="2.60.120.620">
    <property type="entry name" value="q2cbj1_9rhob like domain"/>
    <property type="match status" value="1"/>
</dbReference>
<dbReference type="OMA" id="HDISECD"/>
<comment type="cofactor">
    <cofactor evidence="1">
        <name>L-ascorbate</name>
        <dbReference type="ChEBI" id="CHEBI:38290"/>
    </cofactor>
</comment>
<gene>
    <name evidence="7" type="ORF">KFL_004440060</name>
</gene>
<evidence type="ECO:0000313" key="7">
    <source>
        <dbReference type="EMBL" id="GAQ88608.1"/>
    </source>
</evidence>
<dbReference type="SMART" id="SM00702">
    <property type="entry name" value="P4Hc"/>
    <property type="match status" value="1"/>
</dbReference>
<dbReference type="GO" id="GO:0005506">
    <property type="term" value="F:iron ion binding"/>
    <property type="evidence" value="ECO:0007669"/>
    <property type="project" value="InterPro"/>
</dbReference>
<evidence type="ECO:0000256" key="2">
    <source>
        <dbReference type="ARBA" id="ARBA00022723"/>
    </source>
</evidence>
<accession>A0A1Y1IKI4</accession>
<organism evidence="7 8">
    <name type="scientific">Klebsormidium nitens</name>
    <name type="common">Green alga</name>
    <name type="synonym">Ulothrix nitens</name>
    <dbReference type="NCBI Taxonomy" id="105231"/>
    <lineage>
        <taxon>Eukaryota</taxon>
        <taxon>Viridiplantae</taxon>
        <taxon>Streptophyta</taxon>
        <taxon>Klebsormidiophyceae</taxon>
        <taxon>Klebsormidiales</taxon>
        <taxon>Klebsormidiaceae</taxon>
        <taxon>Klebsormidium</taxon>
    </lineage>
</organism>
<dbReference type="Proteomes" id="UP000054558">
    <property type="component" value="Unassembled WGS sequence"/>
</dbReference>
<reference evidence="7 8" key="1">
    <citation type="journal article" date="2014" name="Nat. Commun.">
        <title>Klebsormidium flaccidum genome reveals primary factors for plant terrestrial adaptation.</title>
        <authorList>
            <person name="Hori K."/>
            <person name="Maruyama F."/>
            <person name="Fujisawa T."/>
            <person name="Togashi T."/>
            <person name="Yamamoto N."/>
            <person name="Seo M."/>
            <person name="Sato S."/>
            <person name="Yamada T."/>
            <person name="Mori H."/>
            <person name="Tajima N."/>
            <person name="Moriyama T."/>
            <person name="Ikeuchi M."/>
            <person name="Watanabe M."/>
            <person name="Wada H."/>
            <person name="Kobayashi K."/>
            <person name="Saito M."/>
            <person name="Masuda T."/>
            <person name="Sasaki-Sekimoto Y."/>
            <person name="Mashiguchi K."/>
            <person name="Awai K."/>
            <person name="Shimojima M."/>
            <person name="Masuda S."/>
            <person name="Iwai M."/>
            <person name="Nobusawa T."/>
            <person name="Narise T."/>
            <person name="Kondo S."/>
            <person name="Saito H."/>
            <person name="Sato R."/>
            <person name="Murakawa M."/>
            <person name="Ihara Y."/>
            <person name="Oshima-Yamada Y."/>
            <person name="Ohtaka K."/>
            <person name="Satoh M."/>
            <person name="Sonobe K."/>
            <person name="Ishii M."/>
            <person name="Ohtani R."/>
            <person name="Kanamori-Sato M."/>
            <person name="Honoki R."/>
            <person name="Miyazaki D."/>
            <person name="Mochizuki H."/>
            <person name="Umetsu J."/>
            <person name="Higashi K."/>
            <person name="Shibata D."/>
            <person name="Kamiya Y."/>
            <person name="Sato N."/>
            <person name="Nakamura Y."/>
            <person name="Tabata S."/>
            <person name="Ida S."/>
            <person name="Kurokawa K."/>
            <person name="Ohta H."/>
        </authorList>
    </citation>
    <scope>NUCLEOTIDE SEQUENCE [LARGE SCALE GENOMIC DNA]</scope>
    <source>
        <strain evidence="7 8">NIES-2285</strain>
    </source>
</reference>
<dbReference type="GO" id="GO:0016705">
    <property type="term" value="F:oxidoreductase activity, acting on paired donors, with incorporation or reduction of molecular oxygen"/>
    <property type="evidence" value="ECO:0007669"/>
    <property type="project" value="InterPro"/>
</dbReference>
<dbReference type="PROSITE" id="PS51471">
    <property type="entry name" value="FE2OG_OXY"/>
    <property type="match status" value="1"/>
</dbReference>
<evidence type="ECO:0000256" key="4">
    <source>
        <dbReference type="ARBA" id="ARBA00023002"/>
    </source>
</evidence>
<keyword evidence="8" id="KW-1185">Reference proteome</keyword>
<evidence type="ECO:0000256" key="1">
    <source>
        <dbReference type="ARBA" id="ARBA00001961"/>
    </source>
</evidence>
<dbReference type="InterPro" id="IPR005123">
    <property type="entry name" value="Oxoglu/Fe-dep_dioxygenase_dom"/>
</dbReference>
<keyword evidence="5" id="KW-0408">Iron</keyword>
<name>A0A1Y1IKI4_KLENI</name>
<keyword evidence="2" id="KW-0479">Metal-binding</keyword>
<evidence type="ECO:0000259" key="6">
    <source>
        <dbReference type="PROSITE" id="PS51471"/>
    </source>
</evidence>
<dbReference type="STRING" id="105231.A0A1Y1IKI4"/>
<dbReference type="AlphaFoldDB" id="A0A1Y1IKI4"/>
<keyword evidence="4" id="KW-0560">Oxidoreductase</keyword>
<dbReference type="InterPro" id="IPR006620">
    <property type="entry name" value="Pro_4_hyd_alph"/>
</dbReference>
<keyword evidence="3" id="KW-0223">Dioxygenase</keyword>
<dbReference type="GO" id="GO:0051213">
    <property type="term" value="F:dioxygenase activity"/>
    <property type="evidence" value="ECO:0007669"/>
    <property type="project" value="UniProtKB-KW"/>
</dbReference>
<sequence>MRWDYEQCNNLCKGLGIDFREVKVHLGWAAGYAKGIGRGDCLFCYGAANEFERHDLEHVVLSIKPEEEEPSGQESNADVLEVPLQDLNVDLLEQYCSPAPYGDLLNESTQVDPSVRRALEARFKLEKPADVIRRARDKWDLRNSKILFESKVRAAVIEKLCFNQRVHLEPYKLNIYGPGDFFRPHVDTPVDPELFIGTAVVCLPSEFTGGELVVTHGSTTQTFNFATRSGEKKLFQFAAFFGDCPHEIKPVTSGRRVTLTYHILRVREPALTDQNFDETAYTDYAFPLQSDNSRQETVRDQFKAELRTLSSLGLPYVGFLLQHEYTQSGAVKEGLKGSDRMFYELLTREGWPCRFVPILLVSKWDRDFLDHECVVEVLSFTNEDYKFLTEERDNQPALGYKVKIPFMWYNEDNYGRLLQNLETGERFLGNSSVPGKELKIYLQAAMIVDLRPVKAAGGPVTVANKEDEEEDEGIWWEYWSGDDDPLEEESDEHFFKTSAWRESFK</sequence>
<dbReference type="PANTHER" id="PTHR33099">
    <property type="entry name" value="FE2OG DIOXYGENASE DOMAIN-CONTAINING PROTEIN"/>
    <property type="match status" value="1"/>
</dbReference>